<protein>
    <submittedName>
        <fullName evidence="2">Uncharacterized protein</fullName>
    </submittedName>
</protein>
<proteinExistence type="predicted"/>
<dbReference type="AlphaFoldDB" id="A0A9X3NPL1"/>
<sequence length="186" mass="20503">MSGRQATPFVVSNRFRITWEGLWLTLACLVFTGIGVALVLRGTPVDIALGALAVAVFGGAGLVSVSRFLSHRPVLVLDEAGVHFIAPWPRGRGDDLSFPWSEVALLRACTQVVPHRGGSVPLHYLVFVNRDEAELPFHPPSPWHTTNAVRVRPTWNHTIGEIIEAAHRFKPDLPFDDRRQAAPGHR</sequence>
<organism evidence="2 3">
    <name type="scientific">Streptomonospora mangrovi</name>
    <dbReference type="NCBI Taxonomy" id="2883123"/>
    <lineage>
        <taxon>Bacteria</taxon>
        <taxon>Bacillati</taxon>
        <taxon>Actinomycetota</taxon>
        <taxon>Actinomycetes</taxon>
        <taxon>Streptosporangiales</taxon>
        <taxon>Nocardiopsidaceae</taxon>
        <taxon>Streptomonospora</taxon>
    </lineage>
</organism>
<dbReference type="NCBIfam" id="NF041635">
    <property type="entry name" value="STM3941_fam"/>
    <property type="match status" value="1"/>
</dbReference>
<keyword evidence="3" id="KW-1185">Reference proteome</keyword>
<reference evidence="2" key="1">
    <citation type="submission" date="2021-10" db="EMBL/GenBank/DDBJ databases">
        <title>Streptomonospora sp. nov., isolated from mangrove soil.</title>
        <authorList>
            <person name="Chen X."/>
            <person name="Ge X."/>
            <person name="Liu W."/>
        </authorList>
    </citation>
    <scope>NUCLEOTIDE SEQUENCE</scope>
    <source>
        <strain evidence="2">S1-112</strain>
    </source>
</reference>
<dbReference type="InterPro" id="IPR048136">
    <property type="entry name" value="STM3941-like"/>
</dbReference>
<evidence type="ECO:0000256" key="1">
    <source>
        <dbReference type="SAM" id="Phobius"/>
    </source>
</evidence>
<evidence type="ECO:0000313" key="2">
    <source>
        <dbReference type="EMBL" id="MDA0567128.1"/>
    </source>
</evidence>
<dbReference type="RefSeq" id="WP_270074379.1">
    <property type="nucleotide sequence ID" value="NZ_JAJAQC010000049.1"/>
</dbReference>
<comment type="caution">
    <text evidence="2">The sequence shown here is derived from an EMBL/GenBank/DDBJ whole genome shotgun (WGS) entry which is preliminary data.</text>
</comment>
<evidence type="ECO:0000313" key="3">
    <source>
        <dbReference type="Proteomes" id="UP001140076"/>
    </source>
</evidence>
<dbReference type="Proteomes" id="UP001140076">
    <property type="component" value="Unassembled WGS sequence"/>
</dbReference>
<keyword evidence="1" id="KW-0812">Transmembrane</keyword>
<dbReference type="EMBL" id="JAJAQC010000049">
    <property type="protein sequence ID" value="MDA0567128.1"/>
    <property type="molecule type" value="Genomic_DNA"/>
</dbReference>
<accession>A0A9X3NPL1</accession>
<keyword evidence="1" id="KW-1133">Transmembrane helix</keyword>
<feature type="transmembrane region" description="Helical" evidence="1">
    <location>
        <begin position="47"/>
        <end position="65"/>
    </location>
</feature>
<name>A0A9X3NPL1_9ACTN</name>
<keyword evidence="1" id="KW-0472">Membrane</keyword>
<gene>
    <name evidence="2" type="ORF">LG943_22815</name>
</gene>
<feature type="transmembrane region" description="Helical" evidence="1">
    <location>
        <begin position="21"/>
        <end position="41"/>
    </location>
</feature>